<evidence type="ECO:0000313" key="2">
    <source>
        <dbReference type="EMBL" id="CAG7683530.1"/>
    </source>
</evidence>
<dbReference type="AlphaFoldDB" id="A0A8J2J358"/>
<keyword evidence="1" id="KW-0472">Membrane</keyword>
<accession>A0A8J2J358</accession>
<evidence type="ECO:0000256" key="1">
    <source>
        <dbReference type="SAM" id="Phobius"/>
    </source>
</evidence>
<gene>
    <name evidence="2" type="ORF">AFUS01_LOCUS2957</name>
</gene>
<keyword evidence="1" id="KW-1133">Transmembrane helix</keyword>
<evidence type="ECO:0000313" key="3">
    <source>
        <dbReference type="Proteomes" id="UP000708208"/>
    </source>
</evidence>
<organism evidence="2 3">
    <name type="scientific">Allacma fusca</name>
    <dbReference type="NCBI Taxonomy" id="39272"/>
    <lineage>
        <taxon>Eukaryota</taxon>
        <taxon>Metazoa</taxon>
        <taxon>Ecdysozoa</taxon>
        <taxon>Arthropoda</taxon>
        <taxon>Hexapoda</taxon>
        <taxon>Collembola</taxon>
        <taxon>Symphypleona</taxon>
        <taxon>Sminthuridae</taxon>
        <taxon>Allacma</taxon>
    </lineage>
</organism>
<feature type="transmembrane region" description="Helical" evidence="1">
    <location>
        <begin position="101"/>
        <end position="123"/>
    </location>
</feature>
<sequence>MAEVPRISVTKPTNNDHISIIFNEKANHYYDENNNVVPAEVDPNPRLQDWQPMRDENKKFRYKSSVTSTISDDSKKSTVASLRQIGLPRKRRRDADCKTKFIRILFVSSLICTAMFLVFYPLITYYIEESKHNDTDNEPEAFIGVSLK</sequence>
<reference evidence="2" key="1">
    <citation type="submission" date="2021-06" db="EMBL/GenBank/DDBJ databases">
        <authorList>
            <person name="Hodson N. C."/>
            <person name="Mongue J. A."/>
            <person name="Jaron S. K."/>
        </authorList>
    </citation>
    <scope>NUCLEOTIDE SEQUENCE</scope>
</reference>
<protein>
    <submittedName>
        <fullName evidence="2">Uncharacterized protein</fullName>
    </submittedName>
</protein>
<comment type="caution">
    <text evidence="2">The sequence shown here is derived from an EMBL/GenBank/DDBJ whole genome shotgun (WGS) entry which is preliminary data.</text>
</comment>
<keyword evidence="3" id="KW-1185">Reference proteome</keyword>
<dbReference type="EMBL" id="CAJVCH010017417">
    <property type="protein sequence ID" value="CAG7683530.1"/>
    <property type="molecule type" value="Genomic_DNA"/>
</dbReference>
<name>A0A8J2J358_9HEXA</name>
<dbReference type="Proteomes" id="UP000708208">
    <property type="component" value="Unassembled WGS sequence"/>
</dbReference>
<keyword evidence="1" id="KW-0812">Transmembrane</keyword>
<proteinExistence type="predicted"/>